<gene>
    <name evidence="1" type="ORF">EDC28_101114</name>
</gene>
<evidence type="ECO:0000313" key="2">
    <source>
        <dbReference type="Proteomes" id="UP000268033"/>
    </source>
</evidence>
<comment type="caution">
    <text evidence="1">The sequence shown here is derived from an EMBL/GenBank/DDBJ whole genome shotgun (WGS) entry which is preliminary data.</text>
</comment>
<dbReference type="Proteomes" id="UP000268033">
    <property type="component" value="Unassembled WGS sequence"/>
</dbReference>
<evidence type="ECO:0000313" key="1">
    <source>
        <dbReference type="EMBL" id="ROQ30428.1"/>
    </source>
</evidence>
<reference evidence="1 2" key="1">
    <citation type="submission" date="2018-11" db="EMBL/GenBank/DDBJ databases">
        <title>Genomic Encyclopedia of Type Strains, Phase IV (KMG-IV): sequencing the most valuable type-strain genomes for metagenomic binning, comparative biology and taxonomic classification.</title>
        <authorList>
            <person name="Goeker M."/>
        </authorList>
    </citation>
    <scope>NUCLEOTIDE SEQUENCE [LARGE SCALE GENOMIC DNA]</scope>
    <source>
        <strain evidence="1 2">DSM 21945</strain>
    </source>
</reference>
<sequence length="134" mass="15152">MDQWLLYQNTVFLMPKPLSKRLDFAIVTAHNPRGKLLSEQANHHRDLQLAAELTAAGVKAQSLWGCSPDLKHREKSWALVMAKTPALALGQKLEQNAIFWVQNDELYLLPCLLEQPPCFLGLFSERIVECPTQG</sequence>
<dbReference type="AlphaFoldDB" id="A0A3N1PQZ8"/>
<protein>
    <submittedName>
        <fullName evidence="1">Uncharacterized protein DUF3293</fullName>
    </submittedName>
</protein>
<dbReference type="Pfam" id="PF11697">
    <property type="entry name" value="DUF3293"/>
    <property type="match status" value="1"/>
</dbReference>
<name>A0A3N1PQZ8_9GAMM</name>
<keyword evidence="2" id="KW-1185">Reference proteome</keyword>
<organism evidence="1 2">
    <name type="scientific">Gallaecimonas pentaromativorans</name>
    <dbReference type="NCBI Taxonomy" id="584787"/>
    <lineage>
        <taxon>Bacteria</taxon>
        <taxon>Pseudomonadati</taxon>
        <taxon>Pseudomonadota</taxon>
        <taxon>Gammaproteobacteria</taxon>
        <taxon>Enterobacterales</taxon>
        <taxon>Gallaecimonadaceae</taxon>
        <taxon>Gallaecimonas</taxon>
    </lineage>
</organism>
<proteinExistence type="predicted"/>
<dbReference type="InterPro" id="IPR021710">
    <property type="entry name" value="DUF3293"/>
</dbReference>
<dbReference type="EMBL" id="RJUL01000001">
    <property type="protein sequence ID" value="ROQ30428.1"/>
    <property type="molecule type" value="Genomic_DNA"/>
</dbReference>
<dbReference type="OrthoDB" id="5604578at2"/>
<dbReference type="RefSeq" id="WP_050657718.1">
    <property type="nucleotide sequence ID" value="NZ_JBLXEP010000001.1"/>
</dbReference>
<accession>A0A3N1PQZ8</accession>